<keyword evidence="5" id="KW-1185">Reference proteome</keyword>
<feature type="repeat" description="PPR" evidence="2">
    <location>
        <begin position="327"/>
        <end position="362"/>
    </location>
</feature>
<dbReference type="FunFam" id="1.25.40.10:FF:000344">
    <property type="entry name" value="Pentatricopeptide repeat-containing protein"/>
    <property type="match status" value="1"/>
</dbReference>
<organism evidence="4 5">
    <name type="scientific">Aristolochia fimbriata</name>
    <name type="common">White veined hardy Dutchman's pipe vine</name>
    <dbReference type="NCBI Taxonomy" id="158543"/>
    <lineage>
        <taxon>Eukaryota</taxon>
        <taxon>Viridiplantae</taxon>
        <taxon>Streptophyta</taxon>
        <taxon>Embryophyta</taxon>
        <taxon>Tracheophyta</taxon>
        <taxon>Spermatophyta</taxon>
        <taxon>Magnoliopsida</taxon>
        <taxon>Magnoliidae</taxon>
        <taxon>Piperales</taxon>
        <taxon>Aristolochiaceae</taxon>
        <taxon>Aristolochia</taxon>
    </lineage>
</organism>
<dbReference type="FunFam" id="1.25.40.10:FF:000031">
    <property type="entry name" value="Pentatricopeptide repeat-containing protein mitochondrial"/>
    <property type="match status" value="1"/>
</dbReference>
<protein>
    <recommendedName>
        <fullName evidence="3">DYW domain-containing protein</fullName>
    </recommendedName>
</protein>
<dbReference type="Pfam" id="PF14432">
    <property type="entry name" value="DYW_deaminase"/>
    <property type="match status" value="1"/>
</dbReference>
<dbReference type="AlphaFoldDB" id="A0AAV7E2T0"/>
<dbReference type="Gene3D" id="1.25.40.10">
    <property type="entry name" value="Tetratricopeptide repeat domain"/>
    <property type="match status" value="6"/>
</dbReference>
<feature type="repeat" description="PPR" evidence="2">
    <location>
        <begin position="124"/>
        <end position="158"/>
    </location>
</feature>
<evidence type="ECO:0000256" key="1">
    <source>
        <dbReference type="ARBA" id="ARBA00022737"/>
    </source>
</evidence>
<gene>
    <name evidence="4" type="ORF">H6P81_018319</name>
</gene>
<dbReference type="NCBIfam" id="TIGR00756">
    <property type="entry name" value="PPR"/>
    <property type="match status" value="7"/>
</dbReference>
<dbReference type="GO" id="GO:0009451">
    <property type="term" value="P:RNA modification"/>
    <property type="evidence" value="ECO:0007669"/>
    <property type="project" value="InterPro"/>
</dbReference>
<dbReference type="Pfam" id="PF13041">
    <property type="entry name" value="PPR_2"/>
    <property type="match status" value="3"/>
</dbReference>
<evidence type="ECO:0000259" key="3">
    <source>
        <dbReference type="Pfam" id="PF14432"/>
    </source>
</evidence>
<dbReference type="FunFam" id="1.25.40.10:FF:000366">
    <property type="entry name" value="Pentatricopeptide (PPR) repeat-containing protein"/>
    <property type="match status" value="1"/>
</dbReference>
<dbReference type="GO" id="GO:0008270">
    <property type="term" value="F:zinc ion binding"/>
    <property type="evidence" value="ECO:0007669"/>
    <property type="project" value="InterPro"/>
</dbReference>
<dbReference type="Pfam" id="PF01535">
    <property type="entry name" value="PPR"/>
    <property type="match status" value="5"/>
</dbReference>
<dbReference type="FunFam" id="1.25.40.10:FF:000073">
    <property type="entry name" value="Pentatricopeptide repeat-containing protein chloroplastic"/>
    <property type="match status" value="1"/>
</dbReference>
<accession>A0AAV7E2T0</accession>
<feature type="repeat" description="PPR" evidence="2">
    <location>
        <begin position="429"/>
        <end position="463"/>
    </location>
</feature>
<name>A0AAV7E2T0_ARIFI</name>
<feature type="repeat" description="PPR" evidence="2">
    <location>
        <begin position="530"/>
        <end position="564"/>
    </location>
</feature>
<dbReference type="PROSITE" id="PS51375">
    <property type="entry name" value="PPR"/>
    <property type="match status" value="6"/>
</dbReference>
<dbReference type="InterPro" id="IPR032867">
    <property type="entry name" value="DYW_dom"/>
</dbReference>
<sequence>MVLLKHLVTRGSYRRGLHFHGKSSRLKNEASVKSLMYEDIDVRDAVKELESAKNVDVDTYARLLETCTRSKLLEEGKIIHRHLLKNGPGIRENSLLLEKVACLYVSGGEIELARLVFDEIREPSIFLWNSMIRGYAWNGPFERAVDLYYRMVWLGVRPNKFTFPFVIKACAALLALGDAKEIQGHARNMGLDCDLFVSTALVDVYAKCGCLEEACDLFNRMPQKDVVAWNALIAGFSLQGLYIDAIDLVFEMQREGTSLNCSTVVAILPAVGMARNLLQGKSIHGFCIKRYINIGDVVLGTALLDMYGKCECLYYSQKLFQFISAKNEVTWSAMIGAYVLHDKMTDALALFGKMVNEETLKPTSATLSMIVKACSKMTNLNMGTLIHAYTVKSGFALAITVGNSLLSMYSKSGPPNDAISLFNEMEVKDTITYGAIISGCVQNGNAKEALLIFQKMQLTSIVPDIATMVALIPACAHLAALEHGRASHGFTVVSGFAFDISISNSLIDMYSKCGRMDLSREVFNRMSKWDIVSWNAIIAGYGLHGLGSEALSLFRDMQSNSLKPDDVTFICLLYACSHSGLVTEGKNCFSEMQKHFKIVPRMEHYICMVDLLGRAGLLDEAYKFIRDMPFEPDIRVWGALLGACRVHKNIELGEEVSKTIQSLGPEGTGNFVLMSNIYSAAGRWHDAANVRILQKNKGLKKSPGCSWIEIDRTVHAFVGGDRSHPLSLSIFAKLEELLGEMKRLGYEADTTFVLHDIEEEEKEHILLYHSEKLAIAFDFITSGMEAATVEIFGNDSRDGMTKSRLSSRTCTITRRSKEGCFLNNWQLWMLQISHDLFFPTPSETNTSIKGFR</sequence>
<dbReference type="Pfam" id="PF20431">
    <property type="entry name" value="E_motif"/>
    <property type="match status" value="1"/>
</dbReference>
<dbReference type="PANTHER" id="PTHR47926:SF536">
    <property type="entry name" value="DYW DOMAIN-CONTAINING PROTEIN"/>
    <property type="match status" value="1"/>
</dbReference>
<dbReference type="InterPro" id="IPR046848">
    <property type="entry name" value="E_motif"/>
</dbReference>
<proteinExistence type="predicted"/>
<dbReference type="Proteomes" id="UP000825729">
    <property type="component" value="Unassembled WGS sequence"/>
</dbReference>
<dbReference type="EMBL" id="JAINDJ010000007">
    <property type="protein sequence ID" value="KAG9442465.1"/>
    <property type="molecule type" value="Genomic_DNA"/>
</dbReference>
<dbReference type="GO" id="GO:0003723">
    <property type="term" value="F:RNA binding"/>
    <property type="evidence" value="ECO:0007669"/>
    <property type="project" value="InterPro"/>
</dbReference>
<evidence type="ECO:0000313" key="5">
    <source>
        <dbReference type="Proteomes" id="UP000825729"/>
    </source>
</evidence>
<reference evidence="4 5" key="1">
    <citation type="submission" date="2021-07" db="EMBL/GenBank/DDBJ databases">
        <title>The Aristolochia fimbriata genome: insights into angiosperm evolution, floral development and chemical biosynthesis.</title>
        <authorList>
            <person name="Jiao Y."/>
        </authorList>
    </citation>
    <scope>NUCLEOTIDE SEQUENCE [LARGE SCALE GENOMIC DNA]</scope>
    <source>
        <strain evidence="4">IBCAS-2021</strain>
        <tissue evidence="4">Leaf</tissue>
    </source>
</reference>
<evidence type="ECO:0000313" key="4">
    <source>
        <dbReference type="EMBL" id="KAG9442465.1"/>
    </source>
</evidence>
<dbReference type="PANTHER" id="PTHR47926">
    <property type="entry name" value="PENTATRICOPEPTIDE REPEAT-CONTAINING PROTEIN"/>
    <property type="match status" value="1"/>
</dbReference>
<feature type="repeat" description="PPR" evidence="2">
    <location>
        <begin position="499"/>
        <end position="529"/>
    </location>
</feature>
<dbReference type="InterPro" id="IPR011990">
    <property type="entry name" value="TPR-like_helical_dom_sf"/>
</dbReference>
<feature type="repeat" description="PPR" evidence="2">
    <location>
        <begin position="194"/>
        <end position="228"/>
    </location>
</feature>
<comment type="caution">
    <text evidence="4">The sequence shown here is derived from an EMBL/GenBank/DDBJ whole genome shotgun (WGS) entry which is preliminary data.</text>
</comment>
<evidence type="ECO:0000256" key="2">
    <source>
        <dbReference type="PROSITE-ProRule" id="PRU00708"/>
    </source>
</evidence>
<dbReference type="InterPro" id="IPR046960">
    <property type="entry name" value="PPR_At4g14850-like_plant"/>
</dbReference>
<keyword evidence="1" id="KW-0677">Repeat</keyword>
<feature type="domain" description="DYW" evidence="3">
    <location>
        <begin position="745"/>
        <end position="792"/>
    </location>
</feature>
<dbReference type="InterPro" id="IPR002885">
    <property type="entry name" value="PPR_rpt"/>
</dbReference>